<proteinExistence type="predicted"/>
<reference evidence="4" key="1">
    <citation type="submission" date="2019-12" db="EMBL/GenBank/DDBJ databases">
        <title>Complete genome of Terracaulis silvestris 0127_4.</title>
        <authorList>
            <person name="Vieira S."/>
            <person name="Riedel T."/>
            <person name="Sproer C."/>
            <person name="Pascual J."/>
            <person name="Boedeker C."/>
            <person name="Overmann J."/>
        </authorList>
    </citation>
    <scope>NUCLEOTIDE SEQUENCE [LARGE SCALE GENOMIC DNA]</scope>
    <source>
        <strain evidence="4">0127_4</strain>
    </source>
</reference>
<dbReference type="InterPro" id="IPR002252">
    <property type="entry name" value="Glyco_hydro_36"/>
</dbReference>
<dbReference type="InterPro" id="IPR017853">
    <property type="entry name" value="GH"/>
</dbReference>
<dbReference type="Pfam" id="PF02065">
    <property type="entry name" value="Melibiase"/>
    <property type="match status" value="2"/>
</dbReference>
<dbReference type="Proteomes" id="UP000431269">
    <property type="component" value="Chromosome"/>
</dbReference>
<gene>
    <name evidence="3" type="primary">rafA</name>
    <name evidence="3" type="ORF">DSM104635_01779</name>
</gene>
<keyword evidence="1 3" id="KW-0378">Hydrolase</keyword>
<name>A0A6I6MQA6_9CAUL</name>
<dbReference type="Gene3D" id="3.20.20.70">
    <property type="entry name" value="Aldolase class I"/>
    <property type="match status" value="1"/>
</dbReference>
<dbReference type="InterPro" id="IPR013785">
    <property type="entry name" value="Aldolase_TIM"/>
</dbReference>
<dbReference type="CDD" id="cd14791">
    <property type="entry name" value="GH36"/>
    <property type="match status" value="1"/>
</dbReference>
<dbReference type="PANTHER" id="PTHR43053:SF3">
    <property type="entry name" value="ALPHA-GALACTOSIDASE C-RELATED"/>
    <property type="match status" value="1"/>
</dbReference>
<evidence type="ECO:0000256" key="2">
    <source>
        <dbReference type="ARBA" id="ARBA00023295"/>
    </source>
</evidence>
<dbReference type="AlphaFoldDB" id="A0A6I6MQA6"/>
<sequence length="698" mass="78278">MNSIRARETIDRANLGPAWAKSETRFSRLLSPGVGFSFFYQGKAHGPELDAAWSAGEHQATGDGDAYVFDHVSGLRVTRTVRAVGPRAIEYQLTLQNLSEQLLDPISSFQPLNIVFVEAERTSTTVHSFGGGASDGCLPPRAFALRKQVLTPSMVEHGMVELGAEGGRSSGKDMPFFFVHKDDLHEGLFAALGWSGQWGAVVRANPMQQTLNIRGKIADLNLSLEAGEEIVGPTILLGFYQGELSEGSNQLRRLIREHYAPRLSDAEYTPIATYDTFFGLGGSFDEELLTRVADEAAALGQECFLLDAGWYKGDDWFVSLGNWDVNEKRFPSGLRAFADHVRNKGMKFGLWFEPERVAEGSALASVHPEWVLWDYGRGNGEDGRPPWFGHVPWTEDFRTSLPESWFSTRFGLLNFARSDVQDYVVELISRYIRDFGVGYIRYDCNLDPLPYWNATDEPGRRGITQLKYIQGFYAAFDLLRTLHPDVILEGCSSGGRRIDLETVRRFHTMWISDCTVDSAIVRFHLFGLSHLLPGSYNYVAYAPPVQHPVETDRISTQHMFAGAIGTGGRLDLWPPAMRANAMRDFDVWKRLRLYLMEDYYALTDQPGDLNSWSAWQFHDPDDQSGFVQTFRGVDAKENRHFNLRGLDAHARYRFVDAFSGDTFETTGADALEAGIETRQAQNASRVFQYSRTAGPASP</sequence>
<dbReference type="InterPro" id="IPR050985">
    <property type="entry name" value="Alpha-glycosidase_related"/>
</dbReference>
<dbReference type="PRINTS" id="PR00743">
    <property type="entry name" value="GLHYDRLASE36"/>
</dbReference>
<dbReference type="PANTHER" id="PTHR43053">
    <property type="entry name" value="GLYCOSIDASE FAMILY 31"/>
    <property type="match status" value="1"/>
</dbReference>
<dbReference type="Gene3D" id="2.70.98.60">
    <property type="entry name" value="alpha-galactosidase from lactobacil brevis"/>
    <property type="match status" value="1"/>
</dbReference>
<dbReference type="GO" id="GO:0004557">
    <property type="term" value="F:alpha-galactosidase activity"/>
    <property type="evidence" value="ECO:0007669"/>
    <property type="project" value="UniProtKB-EC"/>
</dbReference>
<dbReference type="RefSeq" id="WP_158765843.1">
    <property type="nucleotide sequence ID" value="NZ_CP047045.1"/>
</dbReference>
<protein>
    <submittedName>
        <fullName evidence="3">Alpha-galactosidase</fullName>
        <ecNumber evidence="3">3.2.1.22</ecNumber>
    </submittedName>
</protein>
<evidence type="ECO:0000313" key="4">
    <source>
        <dbReference type="Proteomes" id="UP000431269"/>
    </source>
</evidence>
<dbReference type="EMBL" id="CP047045">
    <property type="protein sequence ID" value="QGZ94944.1"/>
    <property type="molecule type" value="Genomic_DNA"/>
</dbReference>
<dbReference type="InterPro" id="IPR038417">
    <property type="entry name" value="Alpga-gal_N_sf"/>
</dbReference>
<evidence type="ECO:0000256" key="1">
    <source>
        <dbReference type="ARBA" id="ARBA00022801"/>
    </source>
</evidence>
<keyword evidence="4" id="KW-1185">Reference proteome</keyword>
<accession>A0A6I6MQA6</accession>
<dbReference type="EC" id="3.2.1.22" evidence="3"/>
<evidence type="ECO:0000313" key="3">
    <source>
        <dbReference type="EMBL" id="QGZ94944.1"/>
    </source>
</evidence>
<dbReference type="GO" id="GO:0016052">
    <property type="term" value="P:carbohydrate catabolic process"/>
    <property type="evidence" value="ECO:0007669"/>
    <property type="project" value="InterPro"/>
</dbReference>
<dbReference type="KEGG" id="tsv:DSM104635_01779"/>
<dbReference type="SUPFAM" id="SSF51445">
    <property type="entry name" value="(Trans)glycosidases"/>
    <property type="match status" value="1"/>
</dbReference>
<organism evidence="3 4">
    <name type="scientific">Terricaulis silvestris</name>
    <dbReference type="NCBI Taxonomy" id="2686094"/>
    <lineage>
        <taxon>Bacteria</taxon>
        <taxon>Pseudomonadati</taxon>
        <taxon>Pseudomonadota</taxon>
        <taxon>Alphaproteobacteria</taxon>
        <taxon>Caulobacterales</taxon>
        <taxon>Caulobacteraceae</taxon>
        <taxon>Terricaulis</taxon>
    </lineage>
</organism>
<keyword evidence="2 3" id="KW-0326">Glycosidase</keyword>